<dbReference type="EMBL" id="JANJQO010002789">
    <property type="protein sequence ID" value="KAJ2965966.1"/>
    <property type="molecule type" value="Genomic_DNA"/>
</dbReference>
<evidence type="ECO:0000313" key="1">
    <source>
        <dbReference type="EMBL" id="KAJ2965966.1"/>
    </source>
</evidence>
<evidence type="ECO:0000313" key="2">
    <source>
        <dbReference type="Proteomes" id="UP001143910"/>
    </source>
</evidence>
<proteinExistence type="predicted"/>
<sequence>MERGLMVVRAARRMADVLQWRDEQVGKNDEAAFLAAYEKNTRKIWDVDEDAMVDEAKREFEKIQASQA</sequence>
<comment type="caution">
    <text evidence="1">The sequence shown here is derived from an EMBL/GenBank/DDBJ whole genome shotgun (WGS) entry which is preliminary data.</text>
</comment>
<reference evidence="1" key="1">
    <citation type="submission" date="2022-08" db="EMBL/GenBank/DDBJ databases">
        <title>Genome Sequence of Lecanicillium fungicola.</title>
        <authorList>
            <person name="Buettner E."/>
        </authorList>
    </citation>
    <scope>NUCLEOTIDE SEQUENCE</scope>
    <source>
        <strain evidence="1">Babe33</strain>
    </source>
</reference>
<accession>A0ACC1MI76</accession>
<gene>
    <name evidence="1" type="ORF">NQ176_g10363</name>
</gene>
<dbReference type="Proteomes" id="UP001143910">
    <property type="component" value="Unassembled WGS sequence"/>
</dbReference>
<keyword evidence="2" id="KW-1185">Reference proteome</keyword>
<protein>
    <submittedName>
        <fullName evidence="1">Uncharacterized protein</fullName>
    </submittedName>
</protein>
<organism evidence="1 2">
    <name type="scientific">Zarea fungicola</name>
    <dbReference type="NCBI Taxonomy" id="93591"/>
    <lineage>
        <taxon>Eukaryota</taxon>
        <taxon>Fungi</taxon>
        <taxon>Dikarya</taxon>
        <taxon>Ascomycota</taxon>
        <taxon>Pezizomycotina</taxon>
        <taxon>Sordariomycetes</taxon>
        <taxon>Hypocreomycetidae</taxon>
        <taxon>Hypocreales</taxon>
        <taxon>Cordycipitaceae</taxon>
        <taxon>Zarea</taxon>
    </lineage>
</organism>
<name>A0ACC1MI76_9HYPO</name>